<dbReference type="GO" id="GO:0005789">
    <property type="term" value="C:endoplasmic reticulum membrane"/>
    <property type="evidence" value="ECO:0007669"/>
    <property type="project" value="UniProtKB-SubCell"/>
</dbReference>
<keyword evidence="12" id="KW-1185">Reference proteome</keyword>
<gene>
    <name evidence="11" type="primary">Tmem43</name>
    <name evidence="11" type="ORF">SNEC2469_LOCUS32662</name>
</gene>
<dbReference type="GO" id="GO:0006629">
    <property type="term" value="P:lipid metabolic process"/>
    <property type="evidence" value="ECO:0007669"/>
    <property type="project" value="TreeGrafter"/>
</dbReference>
<proteinExistence type="inferred from homology"/>
<dbReference type="GO" id="GO:0071763">
    <property type="term" value="P:nuclear membrane organization"/>
    <property type="evidence" value="ECO:0007669"/>
    <property type="project" value="TreeGrafter"/>
</dbReference>
<feature type="transmembrane region" description="Helical" evidence="10">
    <location>
        <begin position="125"/>
        <end position="145"/>
    </location>
</feature>
<evidence type="ECO:0000256" key="4">
    <source>
        <dbReference type="ARBA" id="ARBA00006627"/>
    </source>
</evidence>
<feature type="non-terminal residue" evidence="11">
    <location>
        <position position="1"/>
    </location>
</feature>
<dbReference type="EMBL" id="CAJNJA010083330">
    <property type="protein sequence ID" value="CAE7934800.1"/>
    <property type="molecule type" value="Genomic_DNA"/>
</dbReference>
<reference evidence="11" key="1">
    <citation type="submission" date="2021-02" db="EMBL/GenBank/DDBJ databases">
        <authorList>
            <person name="Dougan E. K."/>
            <person name="Rhodes N."/>
            <person name="Thang M."/>
            <person name="Chan C."/>
        </authorList>
    </citation>
    <scope>NUCLEOTIDE SEQUENCE</scope>
</reference>
<keyword evidence="8 10" id="KW-0472">Membrane</keyword>
<evidence type="ECO:0000256" key="2">
    <source>
        <dbReference type="ARBA" id="ARBA00004259"/>
    </source>
</evidence>
<evidence type="ECO:0000256" key="1">
    <source>
        <dbReference type="ARBA" id="ARBA00004127"/>
    </source>
</evidence>
<evidence type="ECO:0000313" key="11">
    <source>
        <dbReference type="EMBL" id="CAE7934800.1"/>
    </source>
</evidence>
<feature type="transmembrane region" description="Helical" evidence="10">
    <location>
        <begin position="538"/>
        <end position="559"/>
    </location>
</feature>
<name>A0A813BZT7_9DINO</name>
<keyword evidence="5 10" id="KW-0812">Transmembrane</keyword>
<evidence type="ECO:0000256" key="5">
    <source>
        <dbReference type="ARBA" id="ARBA00022692"/>
    </source>
</evidence>
<evidence type="ECO:0000256" key="9">
    <source>
        <dbReference type="ARBA" id="ARBA00023242"/>
    </source>
</evidence>
<dbReference type="OrthoDB" id="410725at2759"/>
<dbReference type="GO" id="GO:0005637">
    <property type="term" value="C:nuclear inner membrane"/>
    <property type="evidence" value="ECO:0007669"/>
    <property type="project" value="TreeGrafter"/>
</dbReference>
<evidence type="ECO:0000256" key="6">
    <source>
        <dbReference type="ARBA" id="ARBA00022824"/>
    </source>
</evidence>
<dbReference type="PANTHER" id="PTHR13416">
    <property type="match status" value="1"/>
</dbReference>
<organism evidence="11 12">
    <name type="scientific">Symbiodinium necroappetens</name>
    <dbReference type="NCBI Taxonomy" id="1628268"/>
    <lineage>
        <taxon>Eukaryota</taxon>
        <taxon>Sar</taxon>
        <taxon>Alveolata</taxon>
        <taxon>Dinophyceae</taxon>
        <taxon>Suessiales</taxon>
        <taxon>Symbiodiniaceae</taxon>
        <taxon>Symbiodinium</taxon>
    </lineage>
</organism>
<keyword evidence="9" id="KW-0539">Nucleus</keyword>
<evidence type="ECO:0000256" key="8">
    <source>
        <dbReference type="ARBA" id="ARBA00023136"/>
    </source>
</evidence>
<comment type="similarity">
    <text evidence="4">Belongs to the TMEM43 family.</text>
</comment>
<comment type="subcellular location">
    <subcellularLocation>
        <location evidence="1">Endomembrane system</location>
        <topology evidence="1">Multi-pass membrane protein</topology>
    </subcellularLocation>
    <subcellularLocation>
        <location evidence="3">Endoplasmic reticulum membrane</location>
    </subcellularLocation>
    <subcellularLocation>
        <location evidence="2">Nucleus envelope</location>
    </subcellularLocation>
</comment>
<evidence type="ECO:0000256" key="3">
    <source>
        <dbReference type="ARBA" id="ARBA00004586"/>
    </source>
</evidence>
<feature type="transmembrane region" description="Helical" evidence="10">
    <location>
        <begin position="467"/>
        <end position="485"/>
    </location>
</feature>
<accession>A0A813BZT7</accession>
<keyword evidence="6" id="KW-0256">Endoplasmic reticulum</keyword>
<evidence type="ECO:0000256" key="10">
    <source>
        <dbReference type="SAM" id="Phobius"/>
    </source>
</evidence>
<dbReference type="Proteomes" id="UP000601435">
    <property type="component" value="Unassembled WGS sequence"/>
</dbReference>
<protein>
    <submittedName>
        <fullName evidence="11">Tmem43 protein</fullName>
    </submittedName>
</protein>
<feature type="transmembrane region" description="Helical" evidence="10">
    <location>
        <begin position="505"/>
        <end position="531"/>
    </location>
</feature>
<comment type="caution">
    <text evidence="11">The sequence shown here is derived from an EMBL/GenBank/DDBJ whole genome shotgun (WGS) entry which is preliminary data.</text>
</comment>
<sequence length="560" mass="61998">KSIWHGFGIRDHWRQKILGSRQCQTSYTSMRAIIAVSLILPAYADGQGAVDLHIDAPVESVGLLQEHAVLQEHLSMKKSRDISKGRLRPGHMALHPEVTGFIQKAQQEPDVTVEHQSWFSRLGDAFWSVIAGLCLIPFSLALMWMNERRNAQQESILQLGMSEVQTIASKSVDEKLHGTLVHMNDADAQGMDEMKDRRFPALRMESGCLRMRSQVQVYQWKETKKQDKKKDSLGGGETTVTHYEYSKIWSDTQIDSTSFHQPSHSNSISIAGLQCGTEKIANTTVKYGDGYYLPKDLVEQLNNWKSANSQVKILEYNGTRFGNPSEGWLYSPESAAQSPTVGSVRVCLEYVTDGPVSIVALQSEDDKHPRAASFLPYRLVSRGLCCGLRDEALQSALLTQGRKNSQELYEEEAWTSGPFACLCCCCNLIARLFAALAPPQIFAAYPGHSTVAEVFDKLTTSGLMVKWGVRLLSWVLLYAGTYALFQPLLVVLDILPFLGPYISSGAGWVIGLVVFLATAILATLVISVAFLRYHPLVGLTYVAGVGIIVLATIGIMHWLA</sequence>
<evidence type="ECO:0000313" key="12">
    <source>
        <dbReference type="Proteomes" id="UP000601435"/>
    </source>
</evidence>
<dbReference type="Pfam" id="PF07787">
    <property type="entry name" value="TMEM43"/>
    <property type="match status" value="1"/>
</dbReference>
<keyword evidence="7 10" id="KW-1133">Transmembrane helix</keyword>
<evidence type="ECO:0000256" key="7">
    <source>
        <dbReference type="ARBA" id="ARBA00022989"/>
    </source>
</evidence>
<dbReference type="PANTHER" id="PTHR13416:SF2">
    <property type="entry name" value="TRANSMEMBRANE PROTEIN 43"/>
    <property type="match status" value="1"/>
</dbReference>
<dbReference type="InterPro" id="IPR012430">
    <property type="entry name" value="TMEM43_fam"/>
</dbReference>
<dbReference type="AlphaFoldDB" id="A0A813BZT7"/>